<organism evidence="2 3">
    <name type="scientific">Microbacterium gilvum</name>
    <dbReference type="NCBI Taxonomy" id="1336204"/>
    <lineage>
        <taxon>Bacteria</taxon>
        <taxon>Bacillati</taxon>
        <taxon>Actinomycetota</taxon>
        <taxon>Actinomycetes</taxon>
        <taxon>Micrococcales</taxon>
        <taxon>Microbacteriaceae</taxon>
        <taxon>Microbacterium</taxon>
    </lineage>
</organism>
<feature type="compositionally biased region" description="Basic and acidic residues" evidence="1">
    <location>
        <begin position="12"/>
        <end position="26"/>
    </location>
</feature>
<feature type="compositionally biased region" description="Basic and acidic residues" evidence="1">
    <location>
        <begin position="33"/>
        <end position="47"/>
    </location>
</feature>
<reference evidence="3" key="1">
    <citation type="journal article" date="2019" name="Int. J. Syst. Evol. Microbiol.">
        <title>The Global Catalogue of Microorganisms (GCM) 10K type strain sequencing project: providing services to taxonomists for standard genome sequencing and annotation.</title>
        <authorList>
            <consortium name="The Broad Institute Genomics Platform"/>
            <consortium name="The Broad Institute Genome Sequencing Center for Infectious Disease"/>
            <person name="Wu L."/>
            <person name="Ma J."/>
        </authorList>
    </citation>
    <scope>NUCLEOTIDE SEQUENCE [LARGE SCALE GENOMIC DNA]</scope>
    <source>
        <strain evidence="3">JCM 18537</strain>
    </source>
</reference>
<sequence>MPAQVPGGGGDRAVRNAQQHDVRVADRLAAPGRAEHLDPRFAERAREDDTEASAADDGDGRGGMGGGAEGAHGGGARSSAS</sequence>
<evidence type="ECO:0000256" key="1">
    <source>
        <dbReference type="SAM" id="MobiDB-lite"/>
    </source>
</evidence>
<name>A0ABP9A2C0_9MICO</name>
<dbReference type="Proteomes" id="UP001501645">
    <property type="component" value="Unassembled WGS sequence"/>
</dbReference>
<evidence type="ECO:0000313" key="3">
    <source>
        <dbReference type="Proteomes" id="UP001501645"/>
    </source>
</evidence>
<feature type="compositionally biased region" description="Gly residues" evidence="1">
    <location>
        <begin position="61"/>
        <end position="81"/>
    </location>
</feature>
<feature type="compositionally biased region" description="Gly residues" evidence="1">
    <location>
        <begin position="1"/>
        <end position="11"/>
    </location>
</feature>
<evidence type="ECO:0000313" key="2">
    <source>
        <dbReference type="EMBL" id="GAA4772563.1"/>
    </source>
</evidence>
<feature type="region of interest" description="Disordered" evidence="1">
    <location>
        <begin position="1"/>
        <end position="81"/>
    </location>
</feature>
<accession>A0ABP9A2C0</accession>
<comment type="caution">
    <text evidence="2">The sequence shown here is derived from an EMBL/GenBank/DDBJ whole genome shotgun (WGS) entry which is preliminary data.</text>
</comment>
<protein>
    <submittedName>
        <fullName evidence="2">Uncharacterized protein</fullName>
    </submittedName>
</protein>
<gene>
    <name evidence="2" type="ORF">GCM10023351_15950</name>
</gene>
<feature type="compositionally biased region" description="Acidic residues" evidence="1">
    <location>
        <begin position="48"/>
        <end position="57"/>
    </location>
</feature>
<keyword evidence="3" id="KW-1185">Reference proteome</keyword>
<dbReference type="EMBL" id="BAABKO010000002">
    <property type="protein sequence ID" value="GAA4772563.1"/>
    <property type="molecule type" value="Genomic_DNA"/>
</dbReference>
<proteinExistence type="predicted"/>